<organism evidence="2 3">
    <name type="scientific">Halogeometricum borinquense</name>
    <dbReference type="NCBI Taxonomy" id="60847"/>
    <lineage>
        <taxon>Archaea</taxon>
        <taxon>Methanobacteriati</taxon>
        <taxon>Methanobacteriota</taxon>
        <taxon>Stenosarchaea group</taxon>
        <taxon>Halobacteria</taxon>
        <taxon>Halobacteriales</taxon>
        <taxon>Haloferacaceae</taxon>
        <taxon>Halogeometricum</taxon>
    </lineage>
</organism>
<accession>A0A482TCM6</accession>
<dbReference type="AlphaFoldDB" id="A0A482TCM6"/>
<sequence>MVGIDIVMNSTGCVNIVTPINRYARINSVTRISRVGVAATVIFIGLSAYAASVGAWKLLGITWVAFAAMALAAPLGVRHHDEGANALVWGYGLASGAMVTSAAVFLVPQAINHHPKYGGFGIAAGLLVGFASHTVGHRLAHMDLPVDRTVAELAAHAFSAGLIIGIVYGNMPDLGPTLGLAIVSHKGPAGYAAARRLTSKGRTASSLLLPAAALGIAAILASIIVLPGSGPFRGVVFGFAAGVFLHVAMDFLPRCEIGSEIHDHLSVEGDAHALLDRLRVHAVVSTLLGGVIVFVAWLFVV</sequence>
<proteinExistence type="predicted"/>
<feature type="transmembrane region" description="Helical" evidence="1">
    <location>
        <begin position="89"/>
        <end position="111"/>
    </location>
</feature>
<name>A0A482TCM6_9EURY</name>
<keyword evidence="1" id="KW-0812">Transmembrane</keyword>
<evidence type="ECO:0000313" key="3">
    <source>
        <dbReference type="Proteomes" id="UP000294028"/>
    </source>
</evidence>
<reference evidence="2 3" key="1">
    <citation type="submission" date="2018-12" db="EMBL/GenBank/DDBJ databases">
        <title>Genome analysis provides insights into bioremediation potentialities of Halogeometricum borinquense strain N11.</title>
        <authorList>
            <person name="Najjari A."/>
            <person name="Youssef N."/>
            <person name="Fhoula I."/>
            <person name="Ben Dhia O."/>
            <person name="Mahjoubi M."/>
            <person name="Ouzari H.I."/>
            <person name="Cherif A."/>
        </authorList>
    </citation>
    <scope>NUCLEOTIDE SEQUENCE [LARGE SCALE GENOMIC DNA]</scope>
    <source>
        <strain evidence="2 3">N11</strain>
    </source>
</reference>
<feature type="transmembrane region" description="Helical" evidence="1">
    <location>
        <begin position="117"/>
        <end position="137"/>
    </location>
</feature>
<feature type="transmembrane region" description="Helical" evidence="1">
    <location>
        <begin position="32"/>
        <end position="52"/>
    </location>
</feature>
<keyword evidence="1" id="KW-0472">Membrane</keyword>
<dbReference type="Proteomes" id="UP000294028">
    <property type="component" value="Unassembled WGS sequence"/>
</dbReference>
<feature type="transmembrane region" description="Helical" evidence="1">
    <location>
        <begin position="206"/>
        <end position="226"/>
    </location>
</feature>
<dbReference type="EMBL" id="RZHH01000002">
    <property type="protein sequence ID" value="RYJ14502.1"/>
    <property type="molecule type" value="Genomic_DNA"/>
</dbReference>
<protein>
    <submittedName>
        <fullName evidence="2">ZIP family metal transporter</fullName>
    </submittedName>
</protein>
<feature type="transmembrane region" description="Helical" evidence="1">
    <location>
        <begin position="280"/>
        <end position="300"/>
    </location>
</feature>
<keyword evidence="1" id="KW-1133">Transmembrane helix</keyword>
<comment type="caution">
    <text evidence="2">The sequence shown here is derived from an EMBL/GenBank/DDBJ whole genome shotgun (WGS) entry which is preliminary data.</text>
</comment>
<feature type="transmembrane region" description="Helical" evidence="1">
    <location>
        <begin position="58"/>
        <end position="77"/>
    </location>
</feature>
<dbReference type="OMA" id="LHVAMDF"/>
<feature type="transmembrane region" description="Helical" evidence="1">
    <location>
        <begin position="232"/>
        <end position="252"/>
    </location>
</feature>
<gene>
    <name evidence="2" type="ORF">ELS19_11430</name>
</gene>
<feature type="transmembrane region" description="Helical" evidence="1">
    <location>
        <begin position="149"/>
        <end position="168"/>
    </location>
</feature>
<evidence type="ECO:0000313" key="2">
    <source>
        <dbReference type="EMBL" id="RYJ14502.1"/>
    </source>
</evidence>
<evidence type="ECO:0000256" key="1">
    <source>
        <dbReference type="SAM" id="Phobius"/>
    </source>
</evidence>